<dbReference type="GO" id="GO:0005634">
    <property type="term" value="C:nucleus"/>
    <property type="evidence" value="ECO:0007669"/>
    <property type="project" value="TreeGrafter"/>
</dbReference>
<dbReference type="Proteomes" id="UP000752171">
    <property type="component" value="Unassembled WGS sequence"/>
</dbReference>
<dbReference type="InterPro" id="IPR042945">
    <property type="entry name" value="LBH_dom_prot"/>
</dbReference>
<feature type="domain" description="LBH" evidence="2">
    <location>
        <begin position="14"/>
        <end position="93"/>
    </location>
</feature>
<reference evidence="3 4" key="1">
    <citation type="submission" date="2021-07" db="EMBL/GenBank/DDBJ databases">
        <authorList>
            <person name="Imarazene B."/>
            <person name="Zahm M."/>
            <person name="Klopp C."/>
            <person name="Cabau C."/>
            <person name="Beille S."/>
            <person name="Jouanno E."/>
            <person name="Castinel A."/>
            <person name="Lluch J."/>
            <person name="Gil L."/>
            <person name="Kuchtly C."/>
            <person name="Lopez Roques C."/>
            <person name="Donnadieu C."/>
            <person name="Parrinello H."/>
            <person name="Journot L."/>
            <person name="Du K."/>
            <person name="Schartl M."/>
            <person name="Retaux S."/>
            <person name="Guiguen Y."/>
        </authorList>
    </citation>
    <scope>NUCLEOTIDE SEQUENCE [LARGE SCALE GENOMIC DNA]</scope>
    <source>
        <strain evidence="3">Pach_M1</strain>
        <tissue evidence="3">Testis</tissue>
    </source>
</reference>
<evidence type="ECO:0000313" key="3">
    <source>
        <dbReference type="EMBL" id="KAG9263558.1"/>
    </source>
</evidence>
<dbReference type="PANTHER" id="PTHR14987">
    <property type="entry name" value="PROTEIN LBH-RELATED"/>
    <property type="match status" value="1"/>
</dbReference>
<feature type="compositionally biased region" description="Low complexity" evidence="1">
    <location>
        <begin position="91"/>
        <end position="107"/>
    </location>
</feature>
<accession>A0A8T2KVF6</accession>
<protein>
    <submittedName>
        <fullName evidence="3">Protein LBH-like</fullName>
    </submittedName>
</protein>
<comment type="caution">
    <text evidence="3">The sequence shown here is derived from an EMBL/GenBank/DDBJ whole genome shotgun (WGS) entry which is preliminary data.</text>
</comment>
<dbReference type="PANTHER" id="PTHR14987:SF2">
    <property type="entry name" value="PROTEIN LBH"/>
    <property type="match status" value="1"/>
</dbReference>
<dbReference type="InterPro" id="IPR038990">
    <property type="entry name" value="LBH_dom"/>
</dbReference>
<dbReference type="EMBL" id="JAICCE010000020">
    <property type="protein sequence ID" value="KAG9263558.1"/>
    <property type="molecule type" value="Genomic_DNA"/>
</dbReference>
<dbReference type="KEGG" id="amex:103039311"/>
<sequence>MMASVACGPQDSSTEELHLQRRGLRLPYQIFPETAEDCEALERPVGQRGRLPSIVVDPTQVSEEERGGLPWPLQRHASVSEEDDESFQDCASQNSESEQSEQGNAESSGDERGLHINHSPASVQPGLMDCSRLTPPQSPTSPEVAPPCFRG</sequence>
<dbReference type="Pfam" id="PF15317">
    <property type="entry name" value="Lbh"/>
    <property type="match status" value="1"/>
</dbReference>
<dbReference type="GO" id="GO:0045893">
    <property type="term" value="P:positive regulation of DNA-templated transcription"/>
    <property type="evidence" value="ECO:0007669"/>
    <property type="project" value="TreeGrafter"/>
</dbReference>
<gene>
    <name evidence="3" type="ORF">AMEX_G23605</name>
</gene>
<evidence type="ECO:0000259" key="2">
    <source>
        <dbReference type="Pfam" id="PF15317"/>
    </source>
</evidence>
<feature type="region of interest" description="Disordered" evidence="1">
    <location>
        <begin position="41"/>
        <end position="151"/>
    </location>
</feature>
<dbReference type="AlphaFoldDB" id="A0A8T2KVF6"/>
<organism evidence="3 4">
    <name type="scientific">Astyanax mexicanus</name>
    <name type="common">Blind cave fish</name>
    <name type="synonym">Astyanax fasciatus mexicanus</name>
    <dbReference type="NCBI Taxonomy" id="7994"/>
    <lineage>
        <taxon>Eukaryota</taxon>
        <taxon>Metazoa</taxon>
        <taxon>Chordata</taxon>
        <taxon>Craniata</taxon>
        <taxon>Vertebrata</taxon>
        <taxon>Euteleostomi</taxon>
        <taxon>Actinopterygii</taxon>
        <taxon>Neopterygii</taxon>
        <taxon>Teleostei</taxon>
        <taxon>Ostariophysi</taxon>
        <taxon>Characiformes</taxon>
        <taxon>Characoidei</taxon>
        <taxon>Acestrorhamphidae</taxon>
        <taxon>Acestrorhamphinae</taxon>
        <taxon>Astyanax</taxon>
    </lineage>
</organism>
<evidence type="ECO:0000313" key="4">
    <source>
        <dbReference type="Proteomes" id="UP000752171"/>
    </source>
</evidence>
<proteinExistence type="predicted"/>
<evidence type="ECO:0000256" key="1">
    <source>
        <dbReference type="SAM" id="MobiDB-lite"/>
    </source>
</evidence>
<name>A0A8T2KVF6_ASTMX</name>